<keyword evidence="1" id="KW-0812">Transmembrane</keyword>
<feature type="transmembrane region" description="Helical" evidence="1">
    <location>
        <begin position="125"/>
        <end position="147"/>
    </location>
</feature>
<dbReference type="RefSeq" id="WP_184522032.1">
    <property type="nucleotide sequence ID" value="NZ_JACIJD010000053.1"/>
</dbReference>
<evidence type="ECO:0000256" key="1">
    <source>
        <dbReference type="SAM" id="Phobius"/>
    </source>
</evidence>
<name>A0A840Y733_9PROT</name>
<feature type="transmembrane region" description="Helical" evidence="1">
    <location>
        <begin position="6"/>
        <end position="26"/>
    </location>
</feature>
<sequence length="233" mass="24454">MFDLLAAATLCGAAAWVTAAYSLALATSAPGRFLIAASMTLWLGGVLWLGATRVLLDAFWLGLPGLAWAVAVPIAVLVTWLLGTQDGRRRVARAPLPALVAVQSVRVLGIWFVVLHAAGRLPAPFAPVAGWGDILAGVLAVPAAWLALRRPDRGRGAILTWNVIGAVDLIAAVSLGLTSLPGPLRVFMGEPGSGPMNVLPWIVIPGFLVPSLLTLHFVVFHRLRRKPPALGSP</sequence>
<dbReference type="AlphaFoldDB" id="A0A840Y733"/>
<organism evidence="2 3">
    <name type="scientific">Muricoccus pecuniae</name>
    <dbReference type="NCBI Taxonomy" id="693023"/>
    <lineage>
        <taxon>Bacteria</taxon>
        <taxon>Pseudomonadati</taxon>
        <taxon>Pseudomonadota</taxon>
        <taxon>Alphaproteobacteria</taxon>
        <taxon>Acetobacterales</taxon>
        <taxon>Roseomonadaceae</taxon>
        <taxon>Muricoccus</taxon>
    </lineage>
</organism>
<dbReference type="Proteomes" id="UP000580654">
    <property type="component" value="Unassembled WGS sequence"/>
</dbReference>
<dbReference type="EMBL" id="JACIJD010000053">
    <property type="protein sequence ID" value="MBB5696545.1"/>
    <property type="molecule type" value="Genomic_DNA"/>
</dbReference>
<feature type="transmembrane region" description="Helical" evidence="1">
    <location>
        <begin position="198"/>
        <end position="220"/>
    </location>
</feature>
<feature type="transmembrane region" description="Helical" evidence="1">
    <location>
        <begin position="94"/>
        <end position="119"/>
    </location>
</feature>
<accession>A0A840Y733</accession>
<feature type="transmembrane region" description="Helical" evidence="1">
    <location>
        <begin position="159"/>
        <end position="178"/>
    </location>
</feature>
<keyword evidence="1" id="KW-0472">Membrane</keyword>
<keyword evidence="3" id="KW-1185">Reference proteome</keyword>
<gene>
    <name evidence="2" type="ORF">FHS87_004616</name>
</gene>
<feature type="transmembrane region" description="Helical" evidence="1">
    <location>
        <begin position="33"/>
        <end position="52"/>
    </location>
</feature>
<proteinExistence type="predicted"/>
<evidence type="ECO:0000313" key="2">
    <source>
        <dbReference type="EMBL" id="MBB5696545.1"/>
    </source>
</evidence>
<keyword evidence="1" id="KW-1133">Transmembrane helix</keyword>
<evidence type="ECO:0000313" key="3">
    <source>
        <dbReference type="Proteomes" id="UP000580654"/>
    </source>
</evidence>
<comment type="caution">
    <text evidence="2">The sequence shown here is derived from an EMBL/GenBank/DDBJ whole genome shotgun (WGS) entry which is preliminary data.</text>
</comment>
<feature type="transmembrane region" description="Helical" evidence="1">
    <location>
        <begin position="58"/>
        <end position="82"/>
    </location>
</feature>
<reference evidence="2 3" key="1">
    <citation type="submission" date="2020-08" db="EMBL/GenBank/DDBJ databases">
        <title>Genomic Encyclopedia of Type Strains, Phase IV (KMG-IV): sequencing the most valuable type-strain genomes for metagenomic binning, comparative biology and taxonomic classification.</title>
        <authorList>
            <person name="Goeker M."/>
        </authorList>
    </citation>
    <scope>NUCLEOTIDE SEQUENCE [LARGE SCALE GENOMIC DNA]</scope>
    <source>
        <strain evidence="2 3">DSM 25622</strain>
    </source>
</reference>
<protein>
    <submittedName>
        <fullName evidence="2">Uncharacterized protein</fullName>
    </submittedName>
</protein>